<comment type="caution">
    <text evidence="2">The sequence shown here is derived from an EMBL/GenBank/DDBJ whole genome shotgun (WGS) entry which is preliminary data.</text>
</comment>
<feature type="compositionally biased region" description="Polar residues" evidence="1">
    <location>
        <begin position="466"/>
        <end position="485"/>
    </location>
</feature>
<feature type="compositionally biased region" description="Low complexity" evidence="1">
    <location>
        <begin position="181"/>
        <end position="196"/>
    </location>
</feature>
<organism evidence="2 3">
    <name type="scientific">Tremella mesenterica</name>
    <name type="common">Jelly fungus</name>
    <dbReference type="NCBI Taxonomy" id="5217"/>
    <lineage>
        <taxon>Eukaryota</taxon>
        <taxon>Fungi</taxon>
        <taxon>Dikarya</taxon>
        <taxon>Basidiomycota</taxon>
        <taxon>Agaricomycotina</taxon>
        <taxon>Tremellomycetes</taxon>
        <taxon>Tremellales</taxon>
        <taxon>Tremellaceae</taxon>
        <taxon>Tremella</taxon>
    </lineage>
</organism>
<dbReference type="InParanoid" id="A0A4Q1BJI2"/>
<evidence type="ECO:0000256" key="1">
    <source>
        <dbReference type="SAM" id="MobiDB-lite"/>
    </source>
</evidence>
<feature type="compositionally biased region" description="Basic and acidic residues" evidence="1">
    <location>
        <begin position="568"/>
        <end position="579"/>
    </location>
</feature>
<dbReference type="EMBL" id="SDIL01000060">
    <property type="protein sequence ID" value="RXK37782.1"/>
    <property type="molecule type" value="Genomic_DNA"/>
</dbReference>
<feature type="region of interest" description="Disordered" evidence="1">
    <location>
        <begin position="791"/>
        <end position="827"/>
    </location>
</feature>
<dbReference type="AlphaFoldDB" id="A0A4Q1BJI2"/>
<evidence type="ECO:0000313" key="3">
    <source>
        <dbReference type="Proteomes" id="UP000289152"/>
    </source>
</evidence>
<proteinExistence type="predicted"/>
<feature type="region of interest" description="Disordered" evidence="1">
    <location>
        <begin position="1026"/>
        <end position="1076"/>
    </location>
</feature>
<feature type="region of interest" description="Disordered" evidence="1">
    <location>
        <begin position="661"/>
        <end position="688"/>
    </location>
</feature>
<feature type="compositionally biased region" description="Polar residues" evidence="1">
    <location>
        <begin position="51"/>
        <end position="62"/>
    </location>
</feature>
<feature type="region of interest" description="Disordered" evidence="1">
    <location>
        <begin position="734"/>
        <end position="761"/>
    </location>
</feature>
<sequence>MEDPWAAGPSWATPKPLNSQDTLPAPSTSPAPALDHADPWARPTVIPPSTSPVHSPIPQSGSPPLKSPTYVPESNWGGEWGKEEEDISVPGLVEVTPQNLKDDQDVATEKEEPEVTVPLPRQTEDNQAIWTLNSPNIDSTSLPPPPPPEENTSLPVPSTPPKIDIIPQAPFSSSSHHSHLSHTPSLSIHSPHSSTSRHTPYHEQRDGIPSPRPGSDFGGFTDINAADPWGGDWGVGETGHSRTNSGFVTPEIQNVDDDNHEGWGGVPVRSNSVIPRKEDDEWEEAQRRILMREQRAPQVKIVELQKEWRELVEGVIGLDKLPVLTEEEQRKLDQTIRQTDDDVHETLRSLSVIPPNINTYPPVISSLTTHQSLLSALQRPNPTPQTSLLNITMARRSRHKESFGDADSPWGGRSRLGEPEVPVLEAVTNDEPQKKGWSFWGRKNTQDKPLVTSGGGVLEVKTVDGGTTSLAQGNSRPESPANNPLQPDIIPEASFSAIQTLAPIQQIPSGPVNSIESTPTAQATSTAKTTPTVQPPQNAQNAQGSQPSALGRFFGRIRRQPSGSGLSKEIDPKDIDPKDIELSADDFTFLDQVPSLSSPPQEKGVGALLSLEPSQSIKGIQDILANKNTSLPQPLAPPPRPNSRLSFTTISEFKESTTTYGTLGNTSISGSNGRNAPIGRIGNNDNTSNPKFVARMTSQPIPKSDIDLLGGLDFTDSPISPNTGSSTWDEFLSPGTSIPRISTPPVIPRLSSPPTVNVSPQITGSSINTFSSPSMIQRSITPSSVISFTSVPLQPSPIRQSPKKESPTPVPPTLNNHTLLSSPDGVVSSKSSGLVPAPIIVAGPSSHNHFASDDFGDFGDFSSFDSSLPSMTPHTFSSPSKTQSQLLPQSLSQIHIHPSPVPHRPPHLGTSNSLTQTLVNDAIAVKGRRWPAPPSPIAPMIEPPPGSNTKPTGGFPFLSPPGSGTISTGFPFLPPPSQPVPKNQVDLLNHTSDQTSLVGEYGIPSTSQMKTSLRMQGVMEGLVPTPKTTHGELGGSNVNLGTRGVGSRSGLEQEEKKDMTETKGLSAQDLSFFDSL</sequence>
<feature type="compositionally biased region" description="Polar residues" evidence="1">
    <location>
        <begin position="507"/>
        <end position="548"/>
    </location>
</feature>
<evidence type="ECO:0000313" key="2">
    <source>
        <dbReference type="EMBL" id="RXK37782.1"/>
    </source>
</evidence>
<feature type="compositionally biased region" description="Basic and acidic residues" evidence="1">
    <location>
        <begin position="1051"/>
        <end position="1061"/>
    </location>
</feature>
<keyword evidence="3" id="KW-1185">Reference proteome</keyword>
<feature type="region of interest" description="Disordered" evidence="1">
    <location>
        <begin position="1"/>
        <end position="271"/>
    </location>
</feature>
<dbReference type="OrthoDB" id="2594812at2759"/>
<feature type="compositionally biased region" description="Polar residues" evidence="1">
    <location>
        <begin position="752"/>
        <end position="761"/>
    </location>
</feature>
<feature type="compositionally biased region" description="Low complexity" evidence="1">
    <location>
        <begin position="21"/>
        <end position="34"/>
    </location>
</feature>
<feature type="compositionally biased region" description="Polar residues" evidence="1">
    <location>
        <begin position="661"/>
        <end position="674"/>
    </location>
</feature>
<reference evidence="2 3" key="1">
    <citation type="submission" date="2016-06" db="EMBL/GenBank/DDBJ databases">
        <title>Evolution of pathogenesis and genome organization in the Tremellales.</title>
        <authorList>
            <person name="Cuomo C."/>
            <person name="Litvintseva A."/>
            <person name="Heitman J."/>
            <person name="Chen Y."/>
            <person name="Sun S."/>
            <person name="Springer D."/>
            <person name="Dromer F."/>
            <person name="Young S."/>
            <person name="Zeng Q."/>
            <person name="Chapman S."/>
            <person name="Gujja S."/>
            <person name="Saif S."/>
            <person name="Birren B."/>
        </authorList>
    </citation>
    <scope>NUCLEOTIDE SEQUENCE [LARGE SCALE GENOMIC DNA]</scope>
    <source>
        <strain evidence="2 3">ATCC 28783</strain>
    </source>
</reference>
<name>A0A4Q1BJI2_TREME</name>
<gene>
    <name evidence="2" type="ORF">M231_04938</name>
</gene>
<dbReference type="Proteomes" id="UP000289152">
    <property type="component" value="Unassembled WGS sequence"/>
</dbReference>
<feature type="region of interest" description="Disordered" evidence="1">
    <location>
        <begin position="466"/>
        <end position="488"/>
    </location>
</feature>
<protein>
    <submittedName>
        <fullName evidence="2">Uncharacterized protein</fullName>
    </submittedName>
</protein>
<feature type="compositionally biased region" description="Polar residues" evidence="1">
    <location>
        <begin position="125"/>
        <end position="139"/>
    </location>
</feature>
<dbReference type="VEuPathDB" id="FungiDB:TREMEDRAFT_58414"/>
<feature type="compositionally biased region" description="Basic and acidic residues" evidence="1">
    <location>
        <begin position="100"/>
        <end position="110"/>
    </location>
</feature>
<feature type="region of interest" description="Disordered" evidence="1">
    <location>
        <begin position="507"/>
        <end position="579"/>
    </location>
</feature>
<accession>A0A4Q1BJI2</accession>